<gene>
    <name evidence="2" type="ORF">P167DRAFT_307503</name>
</gene>
<sequence length="120" mass="13799">MLMLLILLTIHMVLRISHTSRYFLYYLHAPSECAACMYLRDGARLVSEVGFGRRLAPAFEQPFQVNLTSLYPSETLVLARTPKAPRRRYVSPDLRQCRTNNVSFSISTDPKLPQLQMKPL</sequence>
<proteinExistence type="predicted"/>
<accession>A0A3N4KFC5</accession>
<name>A0A3N4KFC5_9PEZI</name>
<evidence type="ECO:0000313" key="3">
    <source>
        <dbReference type="Proteomes" id="UP000277580"/>
    </source>
</evidence>
<dbReference type="Proteomes" id="UP000277580">
    <property type="component" value="Unassembled WGS sequence"/>
</dbReference>
<feature type="signal peptide" evidence="1">
    <location>
        <begin position="1"/>
        <end position="19"/>
    </location>
</feature>
<dbReference type="InParanoid" id="A0A3N4KFC5"/>
<dbReference type="AlphaFoldDB" id="A0A3N4KFC5"/>
<evidence type="ECO:0000256" key="1">
    <source>
        <dbReference type="SAM" id="SignalP"/>
    </source>
</evidence>
<protein>
    <recommendedName>
        <fullName evidence="4">Secreted protein</fullName>
    </recommendedName>
</protein>
<evidence type="ECO:0008006" key="4">
    <source>
        <dbReference type="Google" id="ProtNLM"/>
    </source>
</evidence>
<reference evidence="2 3" key="1">
    <citation type="journal article" date="2018" name="Nat. Ecol. Evol.">
        <title>Pezizomycetes genomes reveal the molecular basis of ectomycorrhizal truffle lifestyle.</title>
        <authorList>
            <person name="Murat C."/>
            <person name="Payen T."/>
            <person name="Noel B."/>
            <person name="Kuo A."/>
            <person name="Morin E."/>
            <person name="Chen J."/>
            <person name="Kohler A."/>
            <person name="Krizsan K."/>
            <person name="Balestrini R."/>
            <person name="Da Silva C."/>
            <person name="Montanini B."/>
            <person name="Hainaut M."/>
            <person name="Levati E."/>
            <person name="Barry K.W."/>
            <person name="Belfiori B."/>
            <person name="Cichocki N."/>
            <person name="Clum A."/>
            <person name="Dockter R.B."/>
            <person name="Fauchery L."/>
            <person name="Guy J."/>
            <person name="Iotti M."/>
            <person name="Le Tacon F."/>
            <person name="Lindquist E.A."/>
            <person name="Lipzen A."/>
            <person name="Malagnac F."/>
            <person name="Mello A."/>
            <person name="Molinier V."/>
            <person name="Miyauchi S."/>
            <person name="Poulain J."/>
            <person name="Riccioni C."/>
            <person name="Rubini A."/>
            <person name="Sitrit Y."/>
            <person name="Splivallo R."/>
            <person name="Traeger S."/>
            <person name="Wang M."/>
            <person name="Zifcakova L."/>
            <person name="Wipf D."/>
            <person name="Zambonelli A."/>
            <person name="Paolocci F."/>
            <person name="Nowrousian M."/>
            <person name="Ottonello S."/>
            <person name="Baldrian P."/>
            <person name="Spatafora J.W."/>
            <person name="Henrissat B."/>
            <person name="Nagy L.G."/>
            <person name="Aury J.M."/>
            <person name="Wincker P."/>
            <person name="Grigoriev I.V."/>
            <person name="Bonfante P."/>
            <person name="Martin F.M."/>
        </authorList>
    </citation>
    <scope>NUCLEOTIDE SEQUENCE [LARGE SCALE GENOMIC DNA]</scope>
    <source>
        <strain evidence="2 3">CCBAS932</strain>
    </source>
</reference>
<organism evidence="2 3">
    <name type="scientific">Morchella conica CCBAS932</name>
    <dbReference type="NCBI Taxonomy" id="1392247"/>
    <lineage>
        <taxon>Eukaryota</taxon>
        <taxon>Fungi</taxon>
        <taxon>Dikarya</taxon>
        <taxon>Ascomycota</taxon>
        <taxon>Pezizomycotina</taxon>
        <taxon>Pezizomycetes</taxon>
        <taxon>Pezizales</taxon>
        <taxon>Morchellaceae</taxon>
        <taxon>Morchella</taxon>
    </lineage>
</organism>
<keyword evidence="1" id="KW-0732">Signal</keyword>
<dbReference type="EMBL" id="ML119153">
    <property type="protein sequence ID" value="RPB09266.1"/>
    <property type="molecule type" value="Genomic_DNA"/>
</dbReference>
<keyword evidence="3" id="KW-1185">Reference proteome</keyword>
<evidence type="ECO:0000313" key="2">
    <source>
        <dbReference type="EMBL" id="RPB09266.1"/>
    </source>
</evidence>
<feature type="chain" id="PRO_5018282257" description="Secreted protein" evidence="1">
    <location>
        <begin position="20"/>
        <end position="120"/>
    </location>
</feature>